<comment type="caution">
    <text evidence="1">The sequence shown here is derived from an EMBL/GenBank/DDBJ whole genome shotgun (WGS) entry which is preliminary data.</text>
</comment>
<keyword evidence="2" id="KW-1185">Reference proteome</keyword>
<proteinExistence type="predicted"/>
<evidence type="ECO:0000313" key="1">
    <source>
        <dbReference type="EMBL" id="KAG0725875.1"/>
    </source>
</evidence>
<gene>
    <name evidence="1" type="ORF">GWK47_037750</name>
</gene>
<organism evidence="1 2">
    <name type="scientific">Chionoecetes opilio</name>
    <name type="common">Atlantic snow crab</name>
    <name type="synonym">Cancer opilio</name>
    <dbReference type="NCBI Taxonomy" id="41210"/>
    <lineage>
        <taxon>Eukaryota</taxon>
        <taxon>Metazoa</taxon>
        <taxon>Ecdysozoa</taxon>
        <taxon>Arthropoda</taxon>
        <taxon>Crustacea</taxon>
        <taxon>Multicrustacea</taxon>
        <taxon>Malacostraca</taxon>
        <taxon>Eumalacostraca</taxon>
        <taxon>Eucarida</taxon>
        <taxon>Decapoda</taxon>
        <taxon>Pleocyemata</taxon>
        <taxon>Brachyura</taxon>
        <taxon>Eubrachyura</taxon>
        <taxon>Majoidea</taxon>
        <taxon>Majidae</taxon>
        <taxon>Chionoecetes</taxon>
    </lineage>
</organism>
<protein>
    <submittedName>
        <fullName evidence="1">Uncharacterized protein</fullName>
    </submittedName>
</protein>
<dbReference type="Proteomes" id="UP000770661">
    <property type="component" value="Unassembled WGS sequence"/>
</dbReference>
<accession>A0A8J4YD79</accession>
<dbReference type="OrthoDB" id="6379454at2759"/>
<sequence>MRAPRGMPLPAITGLLAMKTKGGVAASWSCDKSLGGMTSFLPLGLSVVPTPAKERMAAASIRVAMGLVFAAAALIAAAPTDVSLLSPFFMPAITNLGCGDDVEDDECAQRDEVCSGMFPDPDPDFDPDSNSTDSLSIEFQECLTANQPPQPLTQASLVPFLSTPIPVNIPFIPMPVPDMVPFRFCALNVTGLLNPDLTVNHTAVGDLLNAFVPPGVSADVVVSAVSICPNPLLHSLTAFMHCLRAACLVLTTSDMIPSSTPPLVLSPYFGAP</sequence>
<reference evidence="1" key="1">
    <citation type="submission" date="2020-07" db="EMBL/GenBank/DDBJ databases">
        <title>The High-quality genome of the commercially important snow crab, Chionoecetes opilio.</title>
        <authorList>
            <person name="Jeong J.-H."/>
            <person name="Ryu S."/>
        </authorList>
    </citation>
    <scope>NUCLEOTIDE SEQUENCE</scope>
    <source>
        <strain evidence="1">MADBK_172401_WGS</strain>
        <tissue evidence="1">Digestive gland</tissue>
    </source>
</reference>
<evidence type="ECO:0000313" key="2">
    <source>
        <dbReference type="Proteomes" id="UP000770661"/>
    </source>
</evidence>
<dbReference type="EMBL" id="JACEEZ010005117">
    <property type="protein sequence ID" value="KAG0725875.1"/>
    <property type="molecule type" value="Genomic_DNA"/>
</dbReference>
<name>A0A8J4YD79_CHIOP</name>
<dbReference type="AlphaFoldDB" id="A0A8J4YD79"/>